<sequence>MQKKEEEFFYQIKGNKIFFEKETKEYHKTLATKLYKYILNITLWDILTVPFIWICIIPAVFLDLFVSIYQLICFKVYDIPKVKRNEYIVIDHQSLAYLNIIEKLNCVYCGYFNGLIAYIQEIGARTEQYWCPIKHARKLKSIHSRYQKFFEFGDGQEYKKKFEAMRKDYSDLRSGK</sequence>
<accession>E1YMJ4</accession>
<evidence type="ECO:0000313" key="2">
    <source>
        <dbReference type="EMBL" id="CBX31788.1"/>
    </source>
</evidence>
<feature type="transmembrane region" description="Helical" evidence="1">
    <location>
        <begin position="51"/>
        <end position="74"/>
    </location>
</feature>
<organism evidence="2">
    <name type="scientific">uncultured Desulfobacterium sp</name>
    <dbReference type="NCBI Taxonomy" id="201089"/>
    <lineage>
        <taxon>Bacteria</taxon>
        <taxon>Pseudomonadati</taxon>
        <taxon>Thermodesulfobacteriota</taxon>
        <taxon>Desulfobacteria</taxon>
        <taxon>Desulfobacterales</taxon>
        <taxon>Desulfobacteriaceae</taxon>
        <taxon>Desulfobacterium</taxon>
        <taxon>environmental samples</taxon>
    </lineage>
</organism>
<name>E1YMJ4_9BACT</name>
<protein>
    <submittedName>
        <fullName evidence="2">Uncharacterized protein</fullName>
    </submittedName>
</protein>
<dbReference type="EMBL" id="FR695879">
    <property type="protein sequence ID" value="CBX31788.1"/>
    <property type="molecule type" value="Genomic_DNA"/>
</dbReference>
<gene>
    <name evidence="2" type="ORF">N47_N26130</name>
</gene>
<reference evidence="2" key="1">
    <citation type="journal article" date="2011" name="Environ. Microbiol.">
        <title>Genomic insights into the metabolic potential of the polycyclic aromatic hydrocarbon degrading sulfate-reducing Deltaproteobacterium N47.</title>
        <authorList>
            <person name="Bergmann F."/>
            <person name="Selesi D."/>
            <person name="Weinmaier T."/>
            <person name="Tischler P."/>
            <person name="Rattei T."/>
            <person name="Meckenstock R.U."/>
        </authorList>
    </citation>
    <scope>NUCLEOTIDE SEQUENCE</scope>
</reference>
<keyword evidence="1" id="KW-0472">Membrane</keyword>
<evidence type="ECO:0000256" key="1">
    <source>
        <dbReference type="SAM" id="Phobius"/>
    </source>
</evidence>
<dbReference type="AlphaFoldDB" id="E1YMJ4"/>
<keyword evidence="1" id="KW-1133">Transmembrane helix</keyword>
<proteinExistence type="predicted"/>
<keyword evidence="1" id="KW-0812">Transmembrane</keyword>